<evidence type="ECO:0000313" key="5">
    <source>
        <dbReference type="EMBL" id="MBU4692373.1"/>
    </source>
</evidence>
<name>A0ABS6DQ13_9MOLU</name>
<keyword evidence="6" id="KW-1185">Reference proteome</keyword>
<dbReference type="NCBIfam" id="TIGR00560">
    <property type="entry name" value="pgsA"/>
    <property type="match status" value="1"/>
</dbReference>
<feature type="transmembrane region" description="Helical" evidence="4">
    <location>
        <begin position="147"/>
        <end position="167"/>
    </location>
</feature>
<evidence type="ECO:0000256" key="3">
    <source>
        <dbReference type="RuleBase" id="RU003750"/>
    </source>
</evidence>
<evidence type="ECO:0000313" key="6">
    <source>
        <dbReference type="Proteomes" id="UP000718793"/>
    </source>
</evidence>
<dbReference type="EMBL" id="JAHMHH010000002">
    <property type="protein sequence ID" value="MBU4692373.1"/>
    <property type="molecule type" value="Genomic_DNA"/>
</dbReference>
<evidence type="ECO:0000256" key="4">
    <source>
        <dbReference type="SAM" id="Phobius"/>
    </source>
</evidence>
<dbReference type="InterPro" id="IPR004570">
    <property type="entry name" value="Phosphatidylglycerol_P_synth"/>
</dbReference>
<dbReference type="InterPro" id="IPR048254">
    <property type="entry name" value="CDP_ALCOHOL_P_TRANSF_CS"/>
</dbReference>
<reference evidence="5" key="1">
    <citation type="submission" date="2021-06" db="EMBL/GenBank/DDBJ databases">
        <title>Novel Mycoplasma species detected in California sea lions (Zalophus californianus) from the USA.</title>
        <authorList>
            <person name="Volokhov D.V."/>
            <person name="Furtak V.A."/>
            <person name="Zagorodnyaya T.A."/>
        </authorList>
    </citation>
    <scope>NUCLEOTIDE SEQUENCE [LARGE SCALE GENOMIC DNA]</scope>
    <source>
        <strain evidence="5">CSL 5346</strain>
    </source>
</reference>
<protein>
    <recommendedName>
        <fullName evidence="2">CDP-diacylglycerol--glycerol-3-phosphate 3-phosphatidyltransferase</fullName>
        <ecNumber evidence="2">2.7.8.5</ecNumber>
    </recommendedName>
</protein>
<dbReference type="Proteomes" id="UP000718793">
    <property type="component" value="Unassembled WGS sequence"/>
</dbReference>
<keyword evidence="4" id="KW-0812">Transmembrane</keyword>
<feature type="transmembrane region" description="Helical" evidence="4">
    <location>
        <begin position="95"/>
        <end position="117"/>
    </location>
</feature>
<feature type="transmembrane region" description="Helical" evidence="4">
    <location>
        <begin position="45"/>
        <end position="65"/>
    </location>
</feature>
<organism evidence="5 6">
    <name type="scientific">Mycoplasma zalophi</name>
    <dbReference type="NCBI Taxonomy" id="191287"/>
    <lineage>
        <taxon>Bacteria</taxon>
        <taxon>Bacillati</taxon>
        <taxon>Mycoplasmatota</taxon>
        <taxon>Mollicutes</taxon>
        <taxon>Mycoplasmataceae</taxon>
        <taxon>Mycoplasma</taxon>
    </lineage>
</organism>
<keyword evidence="4" id="KW-1133">Transmembrane helix</keyword>
<feature type="transmembrane region" description="Helical" evidence="4">
    <location>
        <begin position="173"/>
        <end position="197"/>
    </location>
</feature>
<dbReference type="InterPro" id="IPR050324">
    <property type="entry name" value="CDP-alcohol_PTase-I"/>
</dbReference>
<comment type="similarity">
    <text evidence="1 3">Belongs to the CDP-alcohol phosphatidyltransferase class-I family.</text>
</comment>
<keyword evidence="4" id="KW-0472">Membrane</keyword>
<evidence type="ECO:0000256" key="2">
    <source>
        <dbReference type="NCBIfam" id="TIGR00560"/>
    </source>
</evidence>
<dbReference type="InterPro" id="IPR000462">
    <property type="entry name" value="CDP-OH_P_trans"/>
</dbReference>
<sequence length="209" mass="23658">MKNKKNIPNILTISRLASVIIFVILLIIHAIVIQNISYYNSFSSSVVIPYLLLVVFIFAMVTDYLDGYLARKWNVVSTFGKIFDPIADKLITTSMLISLILQINTVYFIVIVILLVLRDIVVDGIRIYAASLNISVQANIWGKIKTIMMSVSLVIIGLFAPIIWHNALQNINLYLFLITLPLIATLIVSYISGYIYISSYLKDPHFKIK</sequence>
<accession>A0ABS6DQ13</accession>
<dbReference type="PIRSF" id="PIRSF000847">
    <property type="entry name" value="Phos_ph_gly_syn"/>
    <property type="match status" value="1"/>
</dbReference>
<dbReference type="RefSeq" id="WP_216488900.1">
    <property type="nucleotide sequence ID" value="NZ_JAHMHH010000002.1"/>
</dbReference>
<dbReference type="PROSITE" id="PS00379">
    <property type="entry name" value="CDP_ALCOHOL_P_TRANSF"/>
    <property type="match status" value="1"/>
</dbReference>
<dbReference type="EC" id="2.7.8.5" evidence="2"/>
<comment type="caution">
    <text evidence="5">The sequence shown here is derived from an EMBL/GenBank/DDBJ whole genome shotgun (WGS) entry which is preliminary data.</text>
</comment>
<feature type="transmembrane region" description="Helical" evidence="4">
    <location>
        <begin position="12"/>
        <end position="33"/>
    </location>
</feature>
<proteinExistence type="inferred from homology"/>
<keyword evidence="3 5" id="KW-0808">Transferase</keyword>
<dbReference type="GO" id="GO:0008444">
    <property type="term" value="F:CDP-diacylglycerol-glycerol-3-phosphate 3-phosphatidyltransferase activity"/>
    <property type="evidence" value="ECO:0007669"/>
    <property type="project" value="UniProtKB-EC"/>
</dbReference>
<dbReference type="PANTHER" id="PTHR14269:SF62">
    <property type="entry name" value="CDP-DIACYLGLYCEROL--GLYCEROL-3-PHOSPHATE 3-PHOSPHATIDYLTRANSFERASE 1, CHLOROPLASTIC"/>
    <property type="match status" value="1"/>
</dbReference>
<evidence type="ECO:0000256" key="1">
    <source>
        <dbReference type="ARBA" id="ARBA00010441"/>
    </source>
</evidence>
<dbReference type="PANTHER" id="PTHR14269">
    <property type="entry name" value="CDP-DIACYLGLYCEROL--GLYCEROL-3-PHOSPHATE 3-PHOSPHATIDYLTRANSFERASE-RELATED"/>
    <property type="match status" value="1"/>
</dbReference>
<gene>
    <name evidence="5" type="primary">pgsA</name>
    <name evidence="5" type="ORF">KQ875_02035</name>
</gene>
<dbReference type="Pfam" id="PF01066">
    <property type="entry name" value="CDP-OH_P_transf"/>
    <property type="match status" value="1"/>
</dbReference>